<dbReference type="InterPro" id="IPR010499">
    <property type="entry name" value="AraC_E-bd"/>
</dbReference>
<dbReference type="Gene3D" id="3.20.80.10">
    <property type="entry name" value="Regulatory factor, effector binding domain"/>
    <property type="match status" value="1"/>
</dbReference>
<evidence type="ECO:0000256" key="2">
    <source>
        <dbReference type="ARBA" id="ARBA00023125"/>
    </source>
</evidence>
<dbReference type="SMART" id="SM00342">
    <property type="entry name" value="HTH_ARAC"/>
    <property type="match status" value="1"/>
</dbReference>
<dbReference type="EMBL" id="RZNX01000002">
    <property type="protein sequence ID" value="RUT33671.1"/>
    <property type="molecule type" value="Genomic_DNA"/>
</dbReference>
<dbReference type="SUPFAM" id="SSF55136">
    <property type="entry name" value="Probable bacterial effector-binding domain"/>
    <property type="match status" value="1"/>
</dbReference>
<dbReference type="InterPro" id="IPR009057">
    <property type="entry name" value="Homeodomain-like_sf"/>
</dbReference>
<organism evidence="5 6">
    <name type="scientific">Paenibacillus zeisoli</name>
    <dbReference type="NCBI Taxonomy" id="2496267"/>
    <lineage>
        <taxon>Bacteria</taxon>
        <taxon>Bacillati</taxon>
        <taxon>Bacillota</taxon>
        <taxon>Bacilli</taxon>
        <taxon>Bacillales</taxon>
        <taxon>Paenibacillaceae</taxon>
        <taxon>Paenibacillus</taxon>
    </lineage>
</organism>
<proteinExistence type="predicted"/>
<dbReference type="Proteomes" id="UP000272464">
    <property type="component" value="Unassembled WGS sequence"/>
</dbReference>
<dbReference type="InterPro" id="IPR029442">
    <property type="entry name" value="GyrI-like"/>
</dbReference>
<dbReference type="OrthoDB" id="5337216at2"/>
<evidence type="ECO:0000259" key="4">
    <source>
        <dbReference type="PROSITE" id="PS01124"/>
    </source>
</evidence>
<dbReference type="GO" id="GO:0043565">
    <property type="term" value="F:sequence-specific DNA binding"/>
    <property type="evidence" value="ECO:0007669"/>
    <property type="project" value="InterPro"/>
</dbReference>
<dbReference type="PANTHER" id="PTHR47504:SF5">
    <property type="entry name" value="RIGHT ORIGIN-BINDING PROTEIN"/>
    <property type="match status" value="1"/>
</dbReference>
<feature type="domain" description="HTH araC/xylS-type" evidence="4">
    <location>
        <begin position="8"/>
        <end position="106"/>
    </location>
</feature>
<dbReference type="InterPro" id="IPR020449">
    <property type="entry name" value="Tscrpt_reg_AraC-type_HTH"/>
</dbReference>
<keyword evidence="1" id="KW-0805">Transcription regulation</keyword>
<evidence type="ECO:0000256" key="1">
    <source>
        <dbReference type="ARBA" id="ARBA00023015"/>
    </source>
</evidence>
<dbReference type="SUPFAM" id="SSF46689">
    <property type="entry name" value="Homeodomain-like"/>
    <property type="match status" value="2"/>
</dbReference>
<dbReference type="InterPro" id="IPR050959">
    <property type="entry name" value="MarA-like"/>
</dbReference>
<dbReference type="Pfam" id="PF12833">
    <property type="entry name" value="HTH_18"/>
    <property type="match status" value="1"/>
</dbReference>
<accession>A0A433XHX2</accession>
<keyword evidence="2" id="KW-0238">DNA-binding</keyword>
<evidence type="ECO:0000256" key="3">
    <source>
        <dbReference type="ARBA" id="ARBA00023163"/>
    </source>
</evidence>
<dbReference type="InterPro" id="IPR018062">
    <property type="entry name" value="HTH_AraC-typ_CS"/>
</dbReference>
<dbReference type="PRINTS" id="PR00032">
    <property type="entry name" value="HTHARAC"/>
</dbReference>
<dbReference type="Pfam" id="PF06445">
    <property type="entry name" value="GyrI-like"/>
    <property type="match status" value="1"/>
</dbReference>
<name>A0A433XHX2_9BACL</name>
<comment type="caution">
    <text evidence="5">The sequence shown here is derived from an EMBL/GenBank/DDBJ whole genome shotgun (WGS) entry which is preliminary data.</text>
</comment>
<dbReference type="PANTHER" id="PTHR47504">
    <property type="entry name" value="RIGHT ORIGIN-BINDING PROTEIN"/>
    <property type="match status" value="1"/>
</dbReference>
<reference evidence="5 6" key="1">
    <citation type="submission" date="2018-12" db="EMBL/GenBank/DDBJ databases">
        <authorList>
            <person name="Sun L."/>
            <person name="Chen Z."/>
        </authorList>
    </citation>
    <scope>NUCLEOTIDE SEQUENCE [LARGE SCALE GENOMIC DNA]</scope>
    <source>
        <strain evidence="5 6">3-5-3</strain>
    </source>
</reference>
<dbReference type="InterPro" id="IPR018060">
    <property type="entry name" value="HTH_AraC"/>
</dbReference>
<dbReference type="PROSITE" id="PS01124">
    <property type="entry name" value="HTH_ARAC_FAMILY_2"/>
    <property type="match status" value="1"/>
</dbReference>
<keyword evidence="3" id="KW-0804">Transcription</keyword>
<dbReference type="SMART" id="SM00871">
    <property type="entry name" value="AraC_E_bind"/>
    <property type="match status" value="1"/>
</dbReference>
<keyword evidence="6" id="KW-1185">Reference proteome</keyword>
<evidence type="ECO:0000313" key="6">
    <source>
        <dbReference type="Proteomes" id="UP000272464"/>
    </source>
</evidence>
<dbReference type="Gene3D" id="1.10.10.60">
    <property type="entry name" value="Homeodomain-like"/>
    <property type="match status" value="2"/>
</dbReference>
<dbReference type="GO" id="GO:0003700">
    <property type="term" value="F:DNA-binding transcription factor activity"/>
    <property type="evidence" value="ECO:0007669"/>
    <property type="project" value="InterPro"/>
</dbReference>
<dbReference type="AlphaFoldDB" id="A0A433XHX2"/>
<dbReference type="InterPro" id="IPR011256">
    <property type="entry name" value="Reg_factor_effector_dom_sf"/>
</dbReference>
<evidence type="ECO:0000313" key="5">
    <source>
        <dbReference type="EMBL" id="RUT33671.1"/>
    </source>
</evidence>
<dbReference type="RefSeq" id="WP_127198785.1">
    <property type="nucleotide sequence ID" value="NZ_RZNX01000002.1"/>
</dbReference>
<sequence>MNYIESVTKAIAYIEDHLSSEITPEEIAGLAGYSHYHFHRIFQSVTRCSVSEYIRRRRLTHAAYDLFYSDLRIVEIAIKYRFESQEAFTRSFQRMFSITPGQFRKQTDMKDTLFRAMEKKVLDEAGLKHLHFGMTLDPVYITLDRLHLVGMRTQGVNSSEVGRLWSCFKKRAAEIENRCDAESIGYALIELTGVQWEVAYTACATVTHKGRIPEGMVYRTLPSTTYAVFSHRGSLDRLPDTFQYIYHTWLPRSGRTRMNAPELARYDHRYLGPTNEDSEFDIYIPINPVS</sequence>
<protein>
    <submittedName>
        <fullName evidence="5">Helix-turn-helix domain-containing protein</fullName>
    </submittedName>
</protein>
<dbReference type="PROSITE" id="PS00041">
    <property type="entry name" value="HTH_ARAC_FAMILY_1"/>
    <property type="match status" value="1"/>
</dbReference>
<gene>
    <name evidence="5" type="ORF">EJP77_08530</name>
</gene>